<gene>
    <name evidence="2" type="ORF">M0D43_21835</name>
    <name evidence="3" type="ORF">M0D43_21850</name>
    <name evidence="4" type="ORF">M0D43_21865</name>
    <name evidence="5" type="ORF">M0D43_21880</name>
</gene>
<protein>
    <submittedName>
        <fullName evidence="2">SEC-C domain-containing protein</fullName>
    </submittedName>
</protein>
<dbReference type="EMBL" id="CP096142">
    <property type="protein sequence ID" value="UXA65472.1"/>
    <property type="molecule type" value="Genomic_DNA"/>
</dbReference>
<sequence>MNDAIHKLNLRLPMHVVEEAKAHAQLLGVSLNAYILFCISEQVKRTRRELSAPFNAAPPKQGSRSPARSAANPVVTPVKRPQAKVGRNEDCPCGSGRKAKHCHPEWT</sequence>
<dbReference type="SUPFAM" id="SSF47598">
    <property type="entry name" value="Ribbon-helix-helix"/>
    <property type="match status" value="1"/>
</dbReference>
<dbReference type="EMBL" id="CP096142">
    <property type="protein sequence ID" value="UXA65469.1"/>
    <property type="molecule type" value="Genomic_DNA"/>
</dbReference>
<dbReference type="Pfam" id="PF02810">
    <property type="entry name" value="SEC-C"/>
    <property type="match status" value="1"/>
</dbReference>
<dbReference type="GeneID" id="75154064"/>
<dbReference type="EMBL" id="CP096142">
    <property type="protein sequence ID" value="UXA65475.1"/>
    <property type="molecule type" value="Genomic_DNA"/>
</dbReference>
<feature type="region of interest" description="Disordered" evidence="1">
    <location>
        <begin position="50"/>
        <end position="107"/>
    </location>
</feature>
<organism evidence="2 6">
    <name type="scientific">Xanthomonas prunicola</name>
    <dbReference type="NCBI Taxonomy" id="2053930"/>
    <lineage>
        <taxon>Bacteria</taxon>
        <taxon>Pseudomonadati</taxon>
        <taxon>Pseudomonadota</taxon>
        <taxon>Gammaproteobacteria</taxon>
        <taxon>Lysobacterales</taxon>
        <taxon>Lysobacteraceae</taxon>
        <taxon>Xanthomonas</taxon>
    </lineage>
</organism>
<evidence type="ECO:0000313" key="2">
    <source>
        <dbReference type="EMBL" id="UXA65466.1"/>
    </source>
</evidence>
<dbReference type="Proteomes" id="UP001058381">
    <property type="component" value="Chromosome"/>
</dbReference>
<accession>A0A9Q9IYN1</accession>
<dbReference type="EMBL" id="CP096142">
    <property type="protein sequence ID" value="UXA65466.1"/>
    <property type="molecule type" value="Genomic_DNA"/>
</dbReference>
<evidence type="ECO:0000256" key="1">
    <source>
        <dbReference type="SAM" id="MobiDB-lite"/>
    </source>
</evidence>
<evidence type="ECO:0000313" key="3">
    <source>
        <dbReference type="EMBL" id="UXA65469.1"/>
    </source>
</evidence>
<reference evidence="2" key="1">
    <citation type="submission" date="2022-04" db="EMBL/GenBank/DDBJ databases">
        <title>Xanthomonas prunicola pv. tritici, a pathogen causing a previously unreported foliar disease of wheat.</title>
        <authorList>
            <person name="Clavijo F."/>
            <person name="Curland R.D."/>
            <person name="Dill-Macky R."/>
            <person name="Pereyra S."/>
            <person name="Roman-Reyna V."/>
            <person name="Siri M.I."/>
        </authorList>
    </citation>
    <scope>NUCLEOTIDE SEQUENCE</scope>
    <source>
        <strain evidence="2">CIX249</strain>
    </source>
</reference>
<dbReference type="Gene3D" id="3.10.450.50">
    <property type="match status" value="1"/>
</dbReference>
<dbReference type="InterPro" id="IPR004027">
    <property type="entry name" value="SEC_C_motif"/>
</dbReference>
<proteinExistence type="predicted"/>
<name>A0A9Q9IYN1_9XANT</name>
<dbReference type="SUPFAM" id="SSF103642">
    <property type="entry name" value="Sec-C motif"/>
    <property type="match status" value="1"/>
</dbReference>
<dbReference type="InterPro" id="IPR010985">
    <property type="entry name" value="Ribbon_hlx_hlx"/>
</dbReference>
<evidence type="ECO:0000313" key="4">
    <source>
        <dbReference type="EMBL" id="UXA65472.1"/>
    </source>
</evidence>
<evidence type="ECO:0000313" key="6">
    <source>
        <dbReference type="Proteomes" id="UP001058381"/>
    </source>
</evidence>
<dbReference type="AlphaFoldDB" id="A0A9Q9IYN1"/>
<dbReference type="RefSeq" id="WP_252163038.1">
    <property type="nucleotide sequence ID" value="NZ_CP094827.1"/>
</dbReference>
<evidence type="ECO:0000313" key="5">
    <source>
        <dbReference type="EMBL" id="UXA65475.1"/>
    </source>
</evidence>
<dbReference type="GO" id="GO:0006355">
    <property type="term" value="P:regulation of DNA-templated transcription"/>
    <property type="evidence" value="ECO:0007669"/>
    <property type="project" value="InterPro"/>
</dbReference>